<reference evidence="8" key="1">
    <citation type="submission" date="2022-04" db="EMBL/GenBank/DDBJ databases">
        <title>Paenibacillus mangrovi sp. nov., a novel endophytic bacterium isolated from bark of Kandelia candel.</title>
        <authorList>
            <person name="Tuo L."/>
        </authorList>
    </citation>
    <scope>NUCLEOTIDE SEQUENCE</scope>
    <source>
        <strain evidence="8">KQZ6P-2</strain>
    </source>
</reference>
<dbReference type="EC" id="5.1.3.9" evidence="5"/>
<evidence type="ECO:0000256" key="2">
    <source>
        <dbReference type="ARBA" id="ARBA00002147"/>
    </source>
</evidence>
<evidence type="ECO:0000256" key="3">
    <source>
        <dbReference type="ARBA" id="ARBA00005081"/>
    </source>
</evidence>
<comment type="pathway">
    <text evidence="3">Amino-sugar metabolism; N-acetylneuraminate degradation; D-fructose 6-phosphate from N-acetylneuraminate: step 3/5.</text>
</comment>
<organism evidence="8 9">
    <name type="scientific">Paenibacillus mangrovi</name>
    <dbReference type="NCBI Taxonomy" id="2931978"/>
    <lineage>
        <taxon>Bacteria</taxon>
        <taxon>Bacillati</taxon>
        <taxon>Bacillota</taxon>
        <taxon>Bacilli</taxon>
        <taxon>Bacillales</taxon>
        <taxon>Paenibacillaceae</taxon>
        <taxon>Paenibacillus</taxon>
    </lineage>
</organism>
<dbReference type="GO" id="GO:0047465">
    <property type="term" value="F:N-acylglucosamine-6-phosphate 2-epimerase activity"/>
    <property type="evidence" value="ECO:0007669"/>
    <property type="project" value="UniProtKB-EC"/>
</dbReference>
<evidence type="ECO:0000256" key="6">
    <source>
        <dbReference type="ARBA" id="ARBA00023235"/>
    </source>
</evidence>
<gene>
    <name evidence="8" type="ORF">MUG84_18245</name>
</gene>
<evidence type="ECO:0000256" key="1">
    <source>
        <dbReference type="ARBA" id="ARBA00000056"/>
    </source>
</evidence>
<dbReference type="NCBIfam" id="NF002231">
    <property type="entry name" value="PRK01130.1"/>
    <property type="match status" value="1"/>
</dbReference>
<dbReference type="InterPro" id="IPR011060">
    <property type="entry name" value="RibuloseP-bd_barrel"/>
</dbReference>
<name>A0A9X1WX58_9BACL</name>
<dbReference type="AlphaFoldDB" id="A0A9X1WX58"/>
<dbReference type="Pfam" id="PF04131">
    <property type="entry name" value="NanE"/>
    <property type="match status" value="1"/>
</dbReference>
<dbReference type="GO" id="GO:0019262">
    <property type="term" value="P:N-acetylneuraminate catabolic process"/>
    <property type="evidence" value="ECO:0007669"/>
    <property type="project" value="TreeGrafter"/>
</dbReference>
<keyword evidence="9" id="KW-1185">Reference proteome</keyword>
<dbReference type="GO" id="GO:0005829">
    <property type="term" value="C:cytosol"/>
    <property type="evidence" value="ECO:0007669"/>
    <property type="project" value="TreeGrafter"/>
</dbReference>
<comment type="similarity">
    <text evidence="4">Belongs to the NanE family.</text>
</comment>
<evidence type="ECO:0000313" key="8">
    <source>
        <dbReference type="EMBL" id="MCJ8013669.1"/>
    </source>
</evidence>
<accession>A0A9X1WX58</accession>
<dbReference type="PANTHER" id="PTHR36204">
    <property type="entry name" value="N-ACETYLMANNOSAMINE-6-PHOSPHATE 2-EPIMERASE-RELATED"/>
    <property type="match status" value="1"/>
</dbReference>
<dbReference type="GO" id="GO:0006053">
    <property type="term" value="P:N-acetylmannosamine catabolic process"/>
    <property type="evidence" value="ECO:0007669"/>
    <property type="project" value="TreeGrafter"/>
</dbReference>
<evidence type="ECO:0000256" key="5">
    <source>
        <dbReference type="ARBA" id="ARBA00013180"/>
    </source>
</evidence>
<keyword evidence="6" id="KW-0413">Isomerase</keyword>
<comment type="catalytic activity">
    <reaction evidence="1">
        <text>an N-acyl-D-glucosamine 6-phosphate = an N-acyl-D-mannosamine 6-phosphate</text>
        <dbReference type="Rhea" id="RHEA:23932"/>
        <dbReference type="ChEBI" id="CHEBI:57599"/>
        <dbReference type="ChEBI" id="CHEBI:57666"/>
        <dbReference type="EC" id="5.1.3.9"/>
    </reaction>
</comment>
<dbReference type="PANTHER" id="PTHR36204:SF1">
    <property type="entry name" value="N-ACETYLMANNOSAMINE-6-PHOSPHATE 2-EPIMERASE-RELATED"/>
    <property type="match status" value="1"/>
</dbReference>
<dbReference type="Gene3D" id="3.20.20.70">
    <property type="entry name" value="Aldolase class I"/>
    <property type="match status" value="1"/>
</dbReference>
<comment type="function">
    <text evidence="2">Converts N-acetylmannosamine-6-phosphate (ManNAc-6-P) to N-acetylglucosamine-6-phosphate (GlcNAc-6-P).</text>
</comment>
<keyword evidence="7" id="KW-0119">Carbohydrate metabolism</keyword>
<dbReference type="Proteomes" id="UP001139347">
    <property type="component" value="Unassembled WGS sequence"/>
</dbReference>
<proteinExistence type="inferred from homology"/>
<sequence length="225" mass="24410">MIQTMKNKIIVSCQAWPGTPFYGDPRLMRAMAESALMGGAGGIRANGADDIREIKTTVDLPVIGINKLPDKRGVRIITPDFESARVLAEAGADLIAVDATVQSREDEAELQQLIQDIQIRLRLPVMADISNVEEAVRAERLGANVVATTMAGYTSYTKEHKTEGPDFELISRIVEQVNIPVIGEGRFALPSDVCEAIKVRGAHSVVIGTSITAPWEITARFARAI</sequence>
<dbReference type="InterPro" id="IPR007260">
    <property type="entry name" value="NanE"/>
</dbReference>
<dbReference type="RefSeq" id="WP_244727369.1">
    <property type="nucleotide sequence ID" value="NZ_JALIRP010000007.1"/>
</dbReference>
<evidence type="ECO:0000256" key="7">
    <source>
        <dbReference type="ARBA" id="ARBA00023277"/>
    </source>
</evidence>
<dbReference type="InterPro" id="IPR013785">
    <property type="entry name" value="Aldolase_TIM"/>
</dbReference>
<dbReference type="SUPFAM" id="SSF51366">
    <property type="entry name" value="Ribulose-phoshate binding barrel"/>
    <property type="match status" value="1"/>
</dbReference>
<evidence type="ECO:0000256" key="4">
    <source>
        <dbReference type="ARBA" id="ARBA00007439"/>
    </source>
</evidence>
<dbReference type="EMBL" id="JALIRP010000007">
    <property type="protein sequence ID" value="MCJ8013669.1"/>
    <property type="molecule type" value="Genomic_DNA"/>
</dbReference>
<protein>
    <recommendedName>
        <fullName evidence="5">N-acylglucosamine-6-phosphate 2-epimerase</fullName>
        <ecNumber evidence="5">5.1.3.9</ecNumber>
    </recommendedName>
</protein>
<comment type="caution">
    <text evidence="8">The sequence shown here is derived from an EMBL/GenBank/DDBJ whole genome shotgun (WGS) entry which is preliminary data.</text>
</comment>
<evidence type="ECO:0000313" key="9">
    <source>
        <dbReference type="Proteomes" id="UP001139347"/>
    </source>
</evidence>